<evidence type="ECO:0000256" key="2">
    <source>
        <dbReference type="SAM" id="MobiDB-lite"/>
    </source>
</evidence>
<evidence type="ECO:0000256" key="1">
    <source>
        <dbReference type="SAM" id="Coils"/>
    </source>
</evidence>
<dbReference type="AlphaFoldDB" id="A0ABD1Q6G3"/>
<keyword evidence="4" id="KW-1185">Reference proteome</keyword>
<organism evidence="3 4">
    <name type="scientific">Abeliophyllum distichum</name>
    <dbReference type="NCBI Taxonomy" id="126358"/>
    <lineage>
        <taxon>Eukaryota</taxon>
        <taxon>Viridiplantae</taxon>
        <taxon>Streptophyta</taxon>
        <taxon>Embryophyta</taxon>
        <taxon>Tracheophyta</taxon>
        <taxon>Spermatophyta</taxon>
        <taxon>Magnoliopsida</taxon>
        <taxon>eudicotyledons</taxon>
        <taxon>Gunneridae</taxon>
        <taxon>Pentapetalae</taxon>
        <taxon>asterids</taxon>
        <taxon>lamiids</taxon>
        <taxon>Lamiales</taxon>
        <taxon>Oleaceae</taxon>
        <taxon>Forsythieae</taxon>
        <taxon>Abeliophyllum</taxon>
    </lineage>
</organism>
<proteinExistence type="predicted"/>
<feature type="coiled-coil region" evidence="1">
    <location>
        <begin position="12"/>
        <end position="39"/>
    </location>
</feature>
<keyword evidence="1" id="KW-0175">Coiled coil</keyword>
<protein>
    <submittedName>
        <fullName evidence="3">Uncharacterized protein</fullName>
    </submittedName>
</protein>
<evidence type="ECO:0000313" key="3">
    <source>
        <dbReference type="EMBL" id="KAL2471783.1"/>
    </source>
</evidence>
<dbReference type="Proteomes" id="UP001604336">
    <property type="component" value="Unassembled WGS sequence"/>
</dbReference>
<evidence type="ECO:0000313" key="4">
    <source>
        <dbReference type="Proteomes" id="UP001604336"/>
    </source>
</evidence>
<comment type="caution">
    <text evidence="3">The sequence shown here is derived from an EMBL/GenBank/DDBJ whole genome shotgun (WGS) entry which is preliminary data.</text>
</comment>
<reference evidence="4" key="1">
    <citation type="submission" date="2024-07" db="EMBL/GenBank/DDBJ databases">
        <title>Two chromosome-level genome assemblies of Korean endemic species Abeliophyllum distichum and Forsythia ovata (Oleaceae).</title>
        <authorList>
            <person name="Jang H."/>
        </authorList>
    </citation>
    <scope>NUCLEOTIDE SEQUENCE [LARGE SCALE GENOMIC DNA]</scope>
</reference>
<feature type="region of interest" description="Disordered" evidence="2">
    <location>
        <begin position="160"/>
        <end position="180"/>
    </location>
</feature>
<gene>
    <name evidence="3" type="ORF">Adt_39919</name>
</gene>
<sequence length="180" mass="20210">MQNNFKIINDSNQALISERTTLQKKITSLEKEIVNLKIVYPKCTTEPKKSVAGKDSSNPFLAVDLPKVQQTQGIVDFPTNQIQQSNSEQMQIWDTLGQPSGKFDYLVKYSAVSLDNQSSPQNDTQTPSLSKGKEILQDIQDPEDDIISINKLLSQIQKLQETPKSKGTSMKKKKIAKKNK</sequence>
<accession>A0ABD1Q6G3</accession>
<name>A0ABD1Q6G3_9LAMI</name>
<feature type="compositionally biased region" description="Basic residues" evidence="2">
    <location>
        <begin position="169"/>
        <end position="180"/>
    </location>
</feature>
<dbReference type="EMBL" id="JBFOLK010000012">
    <property type="protein sequence ID" value="KAL2471783.1"/>
    <property type="molecule type" value="Genomic_DNA"/>
</dbReference>